<dbReference type="Proteomes" id="UP000194265">
    <property type="component" value="Chromosome"/>
</dbReference>
<keyword evidence="1" id="KW-1133">Transmembrane helix</keyword>
<feature type="transmembrane region" description="Helical" evidence="1">
    <location>
        <begin position="70"/>
        <end position="89"/>
    </location>
</feature>
<dbReference type="EMBL" id="CP018791">
    <property type="protein sequence ID" value="ARR02767.1"/>
    <property type="molecule type" value="Genomic_DNA"/>
</dbReference>
<reference evidence="3 4" key="1">
    <citation type="journal article" date="2017" name="Genome Biol. Evol.">
        <title>Comparative Genomic Analysis Identifies a Campylobacter Clade Deficient in Selenium Metabolism.</title>
        <authorList>
            <person name="Miller W.G."/>
            <person name="Yee E."/>
            <person name="Lopes B.S."/>
            <person name="Chapman M.H."/>
            <person name="Huynh S."/>
            <person name="Bono J.L."/>
            <person name="Parker C.T."/>
            <person name="Strachan N.J.C."/>
            <person name="Forbes K.J."/>
        </authorList>
    </citation>
    <scope>NUCLEOTIDE SEQUENCE [LARGE SCALE GENOMIC DNA]</scope>
    <source>
        <strain evidence="3 4">RM8964</strain>
    </source>
</reference>
<dbReference type="RefSeq" id="WP_086333993.1">
    <property type="nucleotide sequence ID" value="NZ_CP018791.1"/>
</dbReference>
<dbReference type="AlphaFoldDB" id="A0A1X9T2L7"/>
<feature type="transmembrane region" description="Helical" evidence="1">
    <location>
        <begin position="40"/>
        <end position="61"/>
    </location>
</feature>
<dbReference type="STRING" id="1660074.CVIC8964_1381"/>
<feature type="transmembrane region" description="Helical" evidence="1">
    <location>
        <begin position="7"/>
        <end position="28"/>
    </location>
</feature>
<organism evidence="3 4">
    <name type="scientific">Campylobacter vicugnae</name>
    <dbReference type="NCBI Taxonomy" id="1660076"/>
    <lineage>
        <taxon>Bacteria</taxon>
        <taxon>Pseudomonadati</taxon>
        <taxon>Campylobacterota</taxon>
        <taxon>Epsilonproteobacteria</taxon>
        <taxon>Campylobacterales</taxon>
        <taxon>Campylobacteraceae</taxon>
        <taxon>Campylobacter</taxon>
    </lineage>
</organism>
<evidence type="ECO:0000256" key="1">
    <source>
        <dbReference type="SAM" id="Phobius"/>
    </source>
</evidence>
<proteinExistence type="predicted"/>
<keyword evidence="1" id="KW-0472">Membrane</keyword>
<dbReference type="InterPro" id="IPR025517">
    <property type="entry name" value="DUF4405"/>
</dbReference>
<dbReference type="OrthoDB" id="5363112at2"/>
<name>A0A1X9T2L7_9BACT</name>
<evidence type="ECO:0000313" key="3">
    <source>
        <dbReference type="EMBL" id="ARR02767.1"/>
    </source>
</evidence>
<accession>A0A1X9T2L7</accession>
<dbReference type="Pfam" id="PF14358">
    <property type="entry name" value="DUF4405"/>
    <property type="match status" value="1"/>
</dbReference>
<protein>
    <submittedName>
        <fullName evidence="3">Hypothetical membrane protein (DUF4405 domain)</fullName>
    </submittedName>
</protein>
<feature type="domain" description="Flavinylation-associated cytochrome" evidence="2">
    <location>
        <begin position="8"/>
        <end position="58"/>
    </location>
</feature>
<gene>
    <name evidence="3" type="ORF">CVIC8964_1381</name>
</gene>
<sequence length="161" mass="18158">MKISRPIATTATIATFFLVGATGALMFFDLKNHNIKTIHEYIGIVMVLACVLHIVVNFAAFKKYFTGKKLGFIALSIAVAVAFMIFTPTSSNIQKNPQKELYNSFMSANLNNAITLLNSDKTILNSYLNSKNIKFEDINIREFITKNRLNEQEFINILLNK</sequence>
<keyword evidence="1" id="KW-0812">Transmembrane</keyword>
<evidence type="ECO:0000313" key="4">
    <source>
        <dbReference type="Proteomes" id="UP000194265"/>
    </source>
</evidence>
<evidence type="ECO:0000259" key="2">
    <source>
        <dbReference type="Pfam" id="PF14358"/>
    </source>
</evidence>